<evidence type="ECO:0000256" key="1">
    <source>
        <dbReference type="ARBA" id="ARBA00022737"/>
    </source>
</evidence>
<evidence type="ECO:0000259" key="4">
    <source>
        <dbReference type="Pfam" id="PF17961"/>
    </source>
</evidence>
<sequence>MKKLKFFLLMIIAPIFCFISTENTFALDGPSLLRYPDINIVDANFNTNKIIPADYATVVRPNSRMTYTIVGNSSGGAGGSAYFTAAVLKRPGPHYVQLNNVAIYQGNRIDLRVNIESTTGGTVRVYTPNYRANTKMEDFLRINTAGANKQTVIKYEYYKSGTEEKVDYSGTWNYRWITNYKSISLPKNQLYDVYAYYNSALKYNNYNDSNLQVFGTNTKQQNVIENAYSVLFDTNRGELYQVIDHLKTPTYTKYSFDPIAQMELPTPQIVGETTNAPDVQYEAVQDMPLQVKKTFYPISYRLDIKFKDADVIDFDQTTCKVYDLSGQSRDSYFRIVPDKINNQLVVNITNPMLLSSDSFVDNSYIFKIDAKLKSNKDLTQYYRTDGYYYIPAYVQYQTNTNLSPETMGIARVKAFISAEPKLQMVSQFENTNNWINQPVETFFDNAKGAFSSDKLIIKSVERKSFDRLGNDNVKVTLKGSISGIEKEFVVPVKVSAERTGTINYVDKQGKKIADSITKKGAAGSNYDFTSDQKEITGYKYVSLKDDSDPIKGKYPEETKNINVTFVYEVIEQDIKIKYVNEKEEEISEAKKEKAKPGDDYNVLAKKVPGYQVQNVRVDNIPGTLKEDGSVTVKVKEKAMEIVFKYQSNHFELNFTVDKTSSSPGETLNYTLDITSGMKYEDATKATDYQQLTISVPIDDKQLKDFQEIIIKDSKGNNVGEGRYDQTTKKIIGTLTKKVKNTENLAFTFKAKISEDIPNQSKINLKALVTSMYQSNGNRLISKESNEVSTVIDVVKMHFSQVYRGTETPILKDLTVDEPVDNSKYFYVKINESLENIVDKLVTSGDKELNYVGYNQVKMKDFKVKINNVISNTDKVPNKEFQLIYEYEGQMKFQKAPNLDFGQVEISDRNKQSKLATNSEDKVQIVNTLLGYNWTLKASLPNGIKNTSSGESFLGELLYIDKNGTKRSITESSIKLTSQEVEDKSISKLDIRGQDNTGMRLEQHLGNASSKYSGELVWSLEDTPK</sequence>
<reference evidence="5 6" key="1">
    <citation type="submission" date="2020-03" db="EMBL/GenBank/DDBJ databases">
        <title>Vagococcus sp. nov., isolated from beetles.</title>
        <authorList>
            <person name="Hyun D.-W."/>
            <person name="Bae J.-W."/>
        </authorList>
    </citation>
    <scope>NUCLEOTIDE SEQUENCE [LARGE SCALE GENOMIC DNA]</scope>
    <source>
        <strain evidence="5 6">HDW17B</strain>
    </source>
</reference>
<keyword evidence="1" id="KW-0677">Repeat</keyword>
<evidence type="ECO:0000313" key="6">
    <source>
        <dbReference type="Proteomes" id="UP000501747"/>
    </source>
</evidence>
<dbReference type="Pfam" id="PF06458">
    <property type="entry name" value="MucBP"/>
    <property type="match status" value="2"/>
</dbReference>
<evidence type="ECO:0000259" key="3">
    <source>
        <dbReference type="Pfam" id="PF06458"/>
    </source>
</evidence>
<keyword evidence="6" id="KW-1185">Reference proteome</keyword>
<dbReference type="AlphaFoldDB" id="A0A6G8ATE6"/>
<dbReference type="EMBL" id="CP049887">
    <property type="protein sequence ID" value="QIL48348.1"/>
    <property type="molecule type" value="Genomic_DNA"/>
</dbReference>
<evidence type="ECO:0000313" key="5">
    <source>
        <dbReference type="EMBL" id="QIL48348.1"/>
    </source>
</evidence>
<dbReference type="Pfam" id="PF17961">
    <property type="entry name" value="Big_8"/>
    <property type="match status" value="1"/>
</dbReference>
<feature type="signal peptide" evidence="2">
    <location>
        <begin position="1"/>
        <end position="26"/>
    </location>
</feature>
<feature type="chain" id="PRO_5026255522" evidence="2">
    <location>
        <begin position="27"/>
        <end position="1024"/>
    </location>
</feature>
<dbReference type="RefSeq" id="WP_166034495.1">
    <property type="nucleotide sequence ID" value="NZ_CP049887.1"/>
</dbReference>
<organism evidence="5 6">
    <name type="scientific">Vagococcus hydrophili</name>
    <dbReference type="NCBI Taxonomy" id="2714947"/>
    <lineage>
        <taxon>Bacteria</taxon>
        <taxon>Bacillati</taxon>
        <taxon>Bacillota</taxon>
        <taxon>Bacilli</taxon>
        <taxon>Lactobacillales</taxon>
        <taxon>Enterococcaceae</taxon>
        <taxon>Vagococcus</taxon>
    </lineage>
</organism>
<keyword evidence="2" id="KW-0732">Signal</keyword>
<proteinExistence type="predicted"/>
<dbReference type="InterPro" id="IPR041171">
    <property type="entry name" value="SDR_Ig"/>
</dbReference>
<dbReference type="Gene3D" id="3.10.20.320">
    <property type="entry name" value="Putative peptidoglycan bound protein (lpxtg motif)"/>
    <property type="match status" value="2"/>
</dbReference>
<dbReference type="Proteomes" id="UP000501747">
    <property type="component" value="Chromosome"/>
</dbReference>
<evidence type="ECO:0000256" key="2">
    <source>
        <dbReference type="SAM" id="SignalP"/>
    </source>
</evidence>
<dbReference type="KEGG" id="vhy:G7082_07490"/>
<feature type="domain" description="MucBP" evidence="3">
    <location>
        <begin position="574"/>
        <end position="646"/>
    </location>
</feature>
<feature type="domain" description="SDR-like Ig" evidence="4">
    <location>
        <begin position="666"/>
        <end position="753"/>
    </location>
</feature>
<feature type="domain" description="MucBP" evidence="3">
    <location>
        <begin position="501"/>
        <end position="568"/>
    </location>
</feature>
<dbReference type="InterPro" id="IPR009459">
    <property type="entry name" value="MucBP_dom"/>
</dbReference>
<accession>A0A6G8ATE6</accession>
<name>A0A6G8ATE6_9ENTE</name>
<protein>
    <submittedName>
        <fullName evidence="5">MucBP domain-containing protein</fullName>
    </submittedName>
</protein>
<gene>
    <name evidence="5" type="ORF">G7082_07490</name>
</gene>